<comment type="caution">
    <text evidence="4">The sequence shown here is derived from an EMBL/GenBank/DDBJ whole genome shotgun (WGS) entry which is preliminary data.</text>
</comment>
<gene>
    <name evidence="4" type="primary">RTM1_7</name>
    <name evidence="4" type="ORF">A4A49_54864</name>
</gene>
<organism evidence="4 5">
    <name type="scientific">Nicotiana attenuata</name>
    <name type="common">Coyote tobacco</name>
    <dbReference type="NCBI Taxonomy" id="49451"/>
    <lineage>
        <taxon>Eukaryota</taxon>
        <taxon>Viridiplantae</taxon>
        <taxon>Streptophyta</taxon>
        <taxon>Embryophyta</taxon>
        <taxon>Tracheophyta</taxon>
        <taxon>Spermatophyta</taxon>
        <taxon>Magnoliopsida</taxon>
        <taxon>eudicotyledons</taxon>
        <taxon>Gunneridae</taxon>
        <taxon>Pentapetalae</taxon>
        <taxon>asterids</taxon>
        <taxon>lamiids</taxon>
        <taxon>Solanales</taxon>
        <taxon>Solanaceae</taxon>
        <taxon>Nicotianoideae</taxon>
        <taxon>Nicotianeae</taxon>
        <taxon>Nicotiana</taxon>
    </lineage>
</organism>
<evidence type="ECO:0000313" key="5">
    <source>
        <dbReference type="Proteomes" id="UP000187609"/>
    </source>
</evidence>
<dbReference type="OrthoDB" id="581739at2759"/>
<keyword evidence="2" id="KW-0430">Lectin</keyword>
<dbReference type="Gene3D" id="2.100.10.30">
    <property type="entry name" value="Jacalin-like lectin domain"/>
    <property type="match status" value="1"/>
</dbReference>
<name>A0A314L6G3_NICAT</name>
<keyword evidence="5" id="KW-1185">Reference proteome</keyword>
<dbReference type="InterPro" id="IPR036404">
    <property type="entry name" value="Jacalin-like_lectin_dom_sf"/>
</dbReference>
<sequence length="164" mass="18056">MIKVGPVRGHGGTIWDEKGRDQVAGVLVSYNKNAILSLQFMYYENGNLVKSNRHGVVYSSESYSAVIFDYPSEYFTSISGSLSPCQMLTSIIFRTNKDSYGPFGTPSAGDQEFNIYIGRSLFDGFYGSRNGDGINGIGVYVKNTTSSMINSKDPPQVKVEKEDD</sequence>
<dbReference type="SUPFAM" id="SSF51101">
    <property type="entry name" value="Mannose-binding lectins"/>
    <property type="match status" value="1"/>
</dbReference>
<dbReference type="PANTHER" id="PTHR47293:SF60">
    <property type="entry name" value="INACTIVE PROTEIN RESTRICTED TEV MOVEMENT 1-LIKE"/>
    <property type="match status" value="1"/>
</dbReference>
<feature type="domain" description="Jacalin-type lectin" evidence="3">
    <location>
        <begin position="1"/>
        <end position="143"/>
    </location>
</feature>
<dbReference type="InterPro" id="IPR001229">
    <property type="entry name" value="Jacalin-like_lectin_dom"/>
</dbReference>
<dbReference type="EMBL" id="MJEQ01000338">
    <property type="protein sequence ID" value="OIT37216.1"/>
    <property type="molecule type" value="Genomic_DNA"/>
</dbReference>
<reference evidence="4" key="1">
    <citation type="submission" date="2016-11" db="EMBL/GenBank/DDBJ databases">
        <title>The genome of Nicotiana attenuata.</title>
        <authorList>
            <person name="Xu S."/>
            <person name="Brockmoeller T."/>
            <person name="Gaquerel E."/>
            <person name="Navarro A."/>
            <person name="Kuhl H."/>
            <person name="Gase K."/>
            <person name="Ling Z."/>
            <person name="Zhou W."/>
            <person name="Kreitzer C."/>
            <person name="Stanke M."/>
            <person name="Tang H."/>
            <person name="Lyons E."/>
            <person name="Pandey P."/>
            <person name="Pandey S.P."/>
            <person name="Timmermann B."/>
            <person name="Baldwin I.T."/>
        </authorList>
    </citation>
    <scope>NUCLEOTIDE SEQUENCE [LARGE SCALE GENOMIC DNA]</scope>
    <source>
        <strain evidence="4">UT</strain>
    </source>
</reference>
<evidence type="ECO:0000259" key="3">
    <source>
        <dbReference type="PROSITE" id="PS51752"/>
    </source>
</evidence>
<dbReference type="Gramene" id="OIT37216">
    <property type="protein sequence ID" value="OIT37216"/>
    <property type="gene ID" value="A4A49_54864"/>
</dbReference>
<dbReference type="AlphaFoldDB" id="A0A314L6G3"/>
<protein>
    <submittedName>
        <fullName evidence="4">Inactive protein restricted tev movement 1</fullName>
    </submittedName>
</protein>
<dbReference type="GeneID" id="109241085"/>
<evidence type="ECO:0000313" key="4">
    <source>
        <dbReference type="EMBL" id="OIT37216.1"/>
    </source>
</evidence>
<dbReference type="KEGG" id="nau:109241085"/>
<dbReference type="PANTHER" id="PTHR47293">
    <property type="entry name" value="JACALIN-RELATED LECTIN 3"/>
    <property type="match status" value="1"/>
</dbReference>
<dbReference type="STRING" id="49451.A0A314L6G3"/>
<dbReference type="Pfam" id="PF01419">
    <property type="entry name" value="Jacalin"/>
    <property type="match status" value="1"/>
</dbReference>
<proteinExistence type="inferred from homology"/>
<comment type="similarity">
    <text evidence="1">Belongs to the jacalin lectin family.</text>
</comment>
<dbReference type="SMART" id="SM00915">
    <property type="entry name" value="Jacalin"/>
    <property type="match status" value="1"/>
</dbReference>
<dbReference type="PROSITE" id="PS51752">
    <property type="entry name" value="JACALIN_LECTIN"/>
    <property type="match status" value="1"/>
</dbReference>
<dbReference type="GO" id="GO:0030246">
    <property type="term" value="F:carbohydrate binding"/>
    <property type="evidence" value="ECO:0007669"/>
    <property type="project" value="UniProtKB-KW"/>
</dbReference>
<evidence type="ECO:0000256" key="1">
    <source>
        <dbReference type="ARBA" id="ARBA00006568"/>
    </source>
</evidence>
<dbReference type="Proteomes" id="UP000187609">
    <property type="component" value="Unassembled WGS sequence"/>
</dbReference>
<evidence type="ECO:0000256" key="2">
    <source>
        <dbReference type="ARBA" id="ARBA00022734"/>
    </source>
</evidence>
<dbReference type="SMR" id="A0A314L6G3"/>
<accession>A0A314L6G3</accession>